<accession>A0ABM8IKY2</accession>
<dbReference type="EMBL" id="AP028127">
    <property type="protein sequence ID" value="BEH91774.1"/>
    <property type="molecule type" value="Genomic_DNA"/>
</dbReference>
<evidence type="ECO:0000313" key="6">
    <source>
        <dbReference type="EMBL" id="BEH91774.1"/>
    </source>
</evidence>
<feature type="modified residue" description="N6-(pyridoxal phosphate)lysine" evidence="4">
    <location>
        <position position="38"/>
    </location>
</feature>
<evidence type="ECO:0000256" key="3">
    <source>
        <dbReference type="ARBA" id="ARBA00023235"/>
    </source>
</evidence>
<dbReference type="CDD" id="cd00430">
    <property type="entry name" value="PLPDE_III_AR"/>
    <property type="match status" value="1"/>
</dbReference>
<evidence type="ECO:0000313" key="7">
    <source>
        <dbReference type="Proteomes" id="UP001432099"/>
    </source>
</evidence>
<dbReference type="PROSITE" id="PS00395">
    <property type="entry name" value="ALANINE_RACEMASE"/>
    <property type="match status" value="1"/>
</dbReference>
<sequence>MQEFYRDTWAEIDLDAIAYNVKQIKRIHPTKSLFVVVKANGYGHGDVEVSKVAIEAGANCLAVSGLDEALRLRQSGIEVPILVLGMTRLKDVPLAARHNISLTAHDKMWINQLVQLPLKEKIKVHLKVDSGMHRLGLMDSDQVKECYEDLCRASMVEIEGIFTHMATADCDSEYLDYQIRQFRHLIKELDLTGVKYVHLENTATLLQKEFQFDHGIRLGLGLYGINPDEDFIPISFDLKPALKLFSNVVQVKKIKKGDKVGYGATYEASEDEWIGVVPIGYADGWIRLHQGRNVIVNGVECEIVGRVCMDQMMIRLPNPIPMGTVVTLIGEGMPVERVAREIGTISYEILCLISDRVPRVYKKDGKIIAVKKMRFE</sequence>
<dbReference type="HAMAP" id="MF_01201">
    <property type="entry name" value="Ala_racemase"/>
    <property type="match status" value="1"/>
</dbReference>
<keyword evidence="3 4" id="KW-0413">Isomerase</keyword>
<dbReference type="SUPFAM" id="SSF51419">
    <property type="entry name" value="PLP-binding barrel"/>
    <property type="match status" value="1"/>
</dbReference>
<comment type="function">
    <text evidence="4">Catalyzes the interconversion of L-alanine and D-alanine. May also act on other amino acids.</text>
</comment>
<dbReference type="Pfam" id="PF01168">
    <property type="entry name" value="Ala_racemase_N"/>
    <property type="match status" value="1"/>
</dbReference>
<name>A0ABM8IKY2_9FIRM</name>
<keyword evidence="7" id="KW-1185">Reference proteome</keyword>
<dbReference type="NCBIfam" id="TIGR00492">
    <property type="entry name" value="alr"/>
    <property type="match status" value="1"/>
</dbReference>
<feature type="binding site" evidence="4">
    <location>
        <position position="309"/>
    </location>
    <ligand>
        <name>substrate</name>
    </ligand>
</feature>
<protein>
    <recommendedName>
        <fullName evidence="4">Alanine racemase</fullName>
        <ecNumber evidence="4">5.1.1.1</ecNumber>
    </recommendedName>
</protein>
<dbReference type="Gene3D" id="2.40.37.10">
    <property type="entry name" value="Lyase, Ornithine Decarboxylase, Chain A, domain 1"/>
    <property type="match status" value="1"/>
</dbReference>
<evidence type="ECO:0000259" key="5">
    <source>
        <dbReference type="SMART" id="SM01005"/>
    </source>
</evidence>
<feature type="active site" description="Proton acceptor; specific for D-alanine" evidence="4">
    <location>
        <position position="38"/>
    </location>
</feature>
<dbReference type="PANTHER" id="PTHR30511:SF0">
    <property type="entry name" value="ALANINE RACEMASE, CATABOLIC-RELATED"/>
    <property type="match status" value="1"/>
</dbReference>
<comment type="cofactor">
    <cofactor evidence="1 4">
        <name>pyridoxal 5'-phosphate</name>
        <dbReference type="ChEBI" id="CHEBI:597326"/>
    </cofactor>
</comment>
<gene>
    <name evidence="6" type="primary">alr1</name>
    <name evidence="6" type="ORF">T23_18760</name>
</gene>
<comment type="pathway">
    <text evidence="4">Amino-acid biosynthesis; D-alanine biosynthesis; D-alanine from L-alanine: step 1/1.</text>
</comment>
<evidence type="ECO:0000256" key="2">
    <source>
        <dbReference type="ARBA" id="ARBA00022898"/>
    </source>
</evidence>
<dbReference type="Proteomes" id="UP001432099">
    <property type="component" value="Chromosome"/>
</dbReference>
<dbReference type="InterPro" id="IPR029066">
    <property type="entry name" value="PLP-binding_barrel"/>
</dbReference>
<dbReference type="PANTHER" id="PTHR30511">
    <property type="entry name" value="ALANINE RACEMASE"/>
    <property type="match status" value="1"/>
</dbReference>
<dbReference type="RefSeq" id="WP_161832677.1">
    <property type="nucleotide sequence ID" value="NZ_AP028127.1"/>
</dbReference>
<keyword evidence="2 4" id="KW-0663">Pyridoxal phosphate</keyword>
<organism evidence="6 7">
    <name type="scientific">Turicibacter faecis</name>
    <dbReference type="NCBI Taxonomy" id="2963365"/>
    <lineage>
        <taxon>Bacteria</taxon>
        <taxon>Bacillati</taxon>
        <taxon>Bacillota</taxon>
        <taxon>Erysipelotrichia</taxon>
        <taxon>Erysipelotrichales</taxon>
        <taxon>Turicibacteraceae</taxon>
        <taxon>Turicibacter</taxon>
    </lineage>
</organism>
<dbReference type="SUPFAM" id="SSF50621">
    <property type="entry name" value="Alanine racemase C-terminal domain-like"/>
    <property type="match status" value="1"/>
</dbReference>
<dbReference type="InterPro" id="IPR000821">
    <property type="entry name" value="Ala_racemase"/>
</dbReference>
<evidence type="ECO:0000256" key="1">
    <source>
        <dbReference type="ARBA" id="ARBA00001933"/>
    </source>
</evidence>
<dbReference type="SMART" id="SM01005">
    <property type="entry name" value="Ala_racemase_C"/>
    <property type="match status" value="1"/>
</dbReference>
<dbReference type="Gene3D" id="3.20.20.10">
    <property type="entry name" value="Alanine racemase"/>
    <property type="match status" value="1"/>
</dbReference>
<proteinExistence type="inferred from homology"/>
<comment type="similarity">
    <text evidence="4">Belongs to the alanine racemase family.</text>
</comment>
<feature type="domain" description="Alanine racemase C-terminal" evidence="5">
    <location>
        <begin position="241"/>
        <end position="362"/>
    </location>
</feature>
<dbReference type="InterPro" id="IPR011079">
    <property type="entry name" value="Ala_racemase_C"/>
</dbReference>
<dbReference type="InterPro" id="IPR009006">
    <property type="entry name" value="Ala_racemase/Decarboxylase_C"/>
</dbReference>
<dbReference type="PRINTS" id="PR00992">
    <property type="entry name" value="ALARACEMASE"/>
</dbReference>
<feature type="binding site" evidence="4">
    <location>
        <position position="134"/>
    </location>
    <ligand>
        <name>substrate</name>
    </ligand>
</feature>
<dbReference type="InterPro" id="IPR001608">
    <property type="entry name" value="Ala_racemase_N"/>
</dbReference>
<dbReference type="InterPro" id="IPR020622">
    <property type="entry name" value="Ala_racemase_pyridoxalP-BS"/>
</dbReference>
<dbReference type="Pfam" id="PF00842">
    <property type="entry name" value="Ala_racemase_C"/>
    <property type="match status" value="1"/>
</dbReference>
<comment type="catalytic activity">
    <reaction evidence="4">
        <text>L-alanine = D-alanine</text>
        <dbReference type="Rhea" id="RHEA:20249"/>
        <dbReference type="ChEBI" id="CHEBI:57416"/>
        <dbReference type="ChEBI" id="CHEBI:57972"/>
        <dbReference type="EC" id="5.1.1.1"/>
    </reaction>
</comment>
<dbReference type="EC" id="5.1.1.1" evidence="4"/>
<evidence type="ECO:0000256" key="4">
    <source>
        <dbReference type="HAMAP-Rule" id="MF_01201"/>
    </source>
</evidence>
<reference evidence="6" key="1">
    <citation type="journal article" date="2024" name="Int. J. Syst. Evol. Microbiol.">
        <title>Turicibacter faecis sp. nov., isolated from faeces of heart failure mouse model.</title>
        <authorList>
            <person name="Imamura Y."/>
            <person name="Motooka D."/>
            <person name="Nakajima Y."/>
            <person name="Ito S."/>
            <person name="Kitakaze M."/>
            <person name="Iida T."/>
            <person name="Nakamura S."/>
        </authorList>
    </citation>
    <scope>NUCLEOTIDE SEQUENCE</scope>
    <source>
        <strain evidence="6">TC023</strain>
    </source>
</reference>
<feature type="active site" description="Proton acceptor; specific for L-alanine" evidence="4">
    <location>
        <position position="262"/>
    </location>
</feature>